<protein>
    <recommendedName>
        <fullName evidence="4">CBM-cenC domain-containing protein</fullName>
    </recommendedName>
</protein>
<keyword evidence="6" id="KW-1185">Reference proteome</keyword>
<dbReference type="GO" id="GO:0016798">
    <property type="term" value="F:hydrolase activity, acting on glycosyl bonds"/>
    <property type="evidence" value="ECO:0007669"/>
    <property type="project" value="InterPro"/>
</dbReference>
<feature type="compositionally biased region" description="Polar residues" evidence="2">
    <location>
        <begin position="173"/>
        <end position="186"/>
    </location>
</feature>
<feature type="chain" id="PRO_5014979693" description="CBM-cenC domain-containing protein" evidence="3">
    <location>
        <begin position="21"/>
        <end position="364"/>
    </location>
</feature>
<dbReference type="InterPro" id="IPR003305">
    <property type="entry name" value="CenC_carb-bd"/>
</dbReference>
<keyword evidence="1" id="KW-0378">Hydrolase</keyword>
<feature type="region of interest" description="Disordered" evidence="2">
    <location>
        <begin position="173"/>
        <end position="204"/>
    </location>
</feature>
<dbReference type="KEGG" id="fvn:FVRRES_10615"/>
<dbReference type="OrthoDB" id="5105552at2759"/>
<evidence type="ECO:0000313" key="6">
    <source>
        <dbReference type="Proteomes" id="UP000245910"/>
    </source>
</evidence>
<organism evidence="5 6">
    <name type="scientific">Fusarium venenatum</name>
    <dbReference type="NCBI Taxonomy" id="56646"/>
    <lineage>
        <taxon>Eukaryota</taxon>
        <taxon>Fungi</taxon>
        <taxon>Dikarya</taxon>
        <taxon>Ascomycota</taxon>
        <taxon>Pezizomycotina</taxon>
        <taxon>Sordariomycetes</taxon>
        <taxon>Hypocreomycetidae</taxon>
        <taxon>Hypocreales</taxon>
        <taxon>Nectriaceae</taxon>
        <taxon>Fusarium</taxon>
    </lineage>
</organism>
<feature type="signal peptide" evidence="3">
    <location>
        <begin position="1"/>
        <end position="20"/>
    </location>
</feature>
<reference evidence="6" key="1">
    <citation type="submission" date="2014-10" db="EMBL/GenBank/DDBJ databases">
        <authorList>
            <person name="King R."/>
        </authorList>
    </citation>
    <scope>NUCLEOTIDE SEQUENCE [LARGE SCALE GENOMIC DNA]</scope>
    <source>
        <strain evidence="6">A3/5</strain>
    </source>
</reference>
<accession>A0A2L2TK80</accession>
<name>A0A2L2TK80_9HYPO</name>
<evidence type="ECO:0000256" key="3">
    <source>
        <dbReference type="SAM" id="SignalP"/>
    </source>
</evidence>
<dbReference type="EMBL" id="LN649231">
    <property type="protein sequence ID" value="CEI70538.1"/>
    <property type="molecule type" value="Genomic_DNA"/>
</dbReference>
<evidence type="ECO:0000259" key="4">
    <source>
        <dbReference type="Pfam" id="PF02018"/>
    </source>
</evidence>
<dbReference type="Gene3D" id="2.60.120.260">
    <property type="entry name" value="Galactose-binding domain-like"/>
    <property type="match status" value="1"/>
</dbReference>
<feature type="compositionally biased region" description="Low complexity" evidence="2">
    <location>
        <begin position="187"/>
        <end position="204"/>
    </location>
</feature>
<proteinExistence type="predicted"/>
<dbReference type="Pfam" id="PF02018">
    <property type="entry name" value="CBM_4_9"/>
    <property type="match status" value="1"/>
</dbReference>
<evidence type="ECO:0000256" key="2">
    <source>
        <dbReference type="SAM" id="MobiDB-lite"/>
    </source>
</evidence>
<dbReference type="AlphaFoldDB" id="A0A2L2TK80"/>
<dbReference type="SUPFAM" id="SSF49785">
    <property type="entry name" value="Galactose-binding domain-like"/>
    <property type="match status" value="1"/>
</dbReference>
<dbReference type="GeneID" id="37262253"/>
<dbReference type="InterPro" id="IPR008979">
    <property type="entry name" value="Galactose-bd-like_sf"/>
</dbReference>
<dbReference type="Proteomes" id="UP000245910">
    <property type="component" value="Chromosome III"/>
</dbReference>
<keyword evidence="3" id="KW-0732">Signal</keyword>
<evidence type="ECO:0000256" key="1">
    <source>
        <dbReference type="ARBA" id="ARBA00022801"/>
    </source>
</evidence>
<evidence type="ECO:0000313" key="5">
    <source>
        <dbReference type="EMBL" id="CEI70538.1"/>
    </source>
</evidence>
<dbReference type="STRING" id="56646.A0A2L2TK80"/>
<dbReference type="RefSeq" id="XP_025594252.1">
    <property type="nucleotide sequence ID" value="XM_025725677.2"/>
</dbReference>
<feature type="domain" description="CBM-cenC" evidence="4">
    <location>
        <begin position="213"/>
        <end position="330"/>
    </location>
</feature>
<sequence length="364" mass="37997">MRLVSLVAVVGAVLIPSTSARPASCRPHRPTTTSLVSSSITTSAAGVEISSTDAASTTPTTSSKTTNVIETTNSVSATATSDIISDFVATTLGLTTAAESALDTITLITTATTNTETIPTEISGIKSTSADEMSSTGTATVTLTTLETTTTETMLVSGTTTIEQTTDQITSAEATASTDDVTTVEQPTDYTTTSETTPTAETTTTAAPEATKALLNGGFEDTTSSPWAFSSGQIVNDPSLAHSGSNFARLEVQNQQAQGQIRVEQLTSTSNTKRYTLSFYATVLSTPNMKPGISCQVTPFQDSSSFNGQSLLLDFSALNTYKHFTYTFTPFNNNFLLKLGVGCSRGMATTFSVAIDDVSIVEVV</sequence>